<dbReference type="KEGG" id="mlr:MELLADRAFT_92464"/>
<protein>
    <submittedName>
        <fullName evidence="1">Uncharacterized protein</fullName>
    </submittedName>
</protein>
<sequence>MPPCLSIPSTITSNQLPISESFGPSLARLTSLYVLWSYFISSPKSSTPHVKVPTLNEYFKPSNQSTDLPEAGRDFVTEFRKKKVDVSYGPQTGTAQDRATRLAKEGKPQYGLSSLVVNPYDWVVHMNYTPVVLWRARKCVNSMGGYETTRDPIKFKYETKPNPIHQTIPNQRPTSPKDITHLPPKANHHQHQIILTKPLKRN</sequence>
<dbReference type="RefSeq" id="XP_007405632.1">
    <property type="nucleotide sequence ID" value="XM_007405570.1"/>
</dbReference>
<dbReference type="AlphaFoldDB" id="F4R9S2"/>
<gene>
    <name evidence="1" type="ORF">MELLADRAFT_92464</name>
</gene>
<dbReference type="EMBL" id="GL883093">
    <property type="protein sequence ID" value="EGG11030.1"/>
    <property type="molecule type" value="Genomic_DNA"/>
</dbReference>
<dbReference type="OrthoDB" id="1856718at2759"/>
<dbReference type="STRING" id="747676.F4R9S2"/>
<name>F4R9S2_MELLP</name>
<keyword evidence="2" id="KW-1185">Reference proteome</keyword>
<reference evidence="2" key="1">
    <citation type="journal article" date="2011" name="Proc. Natl. Acad. Sci. U.S.A.">
        <title>Obligate biotrophy features unraveled by the genomic analysis of rust fungi.</title>
        <authorList>
            <person name="Duplessis S."/>
            <person name="Cuomo C.A."/>
            <person name="Lin Y.-C."/>
            <person name="Aerts A."/>
            <person name="Tisserant E."/>
            <person name="Veneault-Fourrey C."/>
            <person name="Joly D.L."/>
            <person name="Hacquard S."/>
            <person name="Amselem J."/>
            <person name="Cantarel B.L."/>
            <person name="Chiu R."/>
            <person name="Coutinho P.M."/>
            <person name="Feau N."/>
            <person name="Field M."/>
            <person name="Frey P."/>
            <person name="Gelhaye E."/>
            <person name="Goldberg J."/>
            <person name="Grabherr M.G."/>
            <person name="Kodira C.D."/>
            <person name="Kohler A."/>
            <person name="Kuees U."/>
            <person name="Lindquist E.A."/>
            <person name="Lucas S.M."/>
            <person name="Mago R."/>
            <person name="Mauceli E."/>
            <person name="Morin E."/>
            <person name="Murat C."/>
            <person name="Pangilinan J.L."/>
            <person name="Park R."/>
            <person name="Pearson M."/>
            <person name="Quesneville H."/>
            <person name="Rouhier N."/>
            <person name="Sakthikumar S."/>
            <person name="Salamov A.A."/>
            <person name="Schmutz J."/>
            <person name="Selles B."/>
            <person name="Shapiro H."/>
            <person name="Tanguay P."/>
            <person name="Tuskan G.A."/>
            <person name="Henrissat B."/>
            <person name="Van de Peer Y."/>
            <person name="Rouze P."/>
            <person name="Ellis J.G."/>
            <person name="Dodds P.N."/>
            <person name="Schein J.E."/>
            <person name="Zhong S."/>
            <person name="Hamelin R.C."/>
            <person name="Grigoriev I.V."/>
            <person name="Szabo L.J."/>
            <person name="Martin F."/>
        </authorList>
    </citation>
    <scope>NUCLEOTIDE SEQUENCE [LARGE SCALE GENOMIC DNA]</scope>
    <source>
        <strain evidence="2">98AG31 / pathotype 3-4-7</strain>
    </source>
</reference>
<organism evidence="2">
    <name type="scientific">Melampsora larici-populina (strain 98AG31 / pathotype 3-4-7)</name>
    <name type="common">Poplar leaf rust fungus</name>
    <dbReference type="NCBI Taxonomy" id="747676"/>
    <lineage>
        <taxon>Eukaryota</taxon>
        <taxon>Fungi</taxon>
        <taxon>Dikarya</taxon>
        <taxon>Basidiomycota</taxon>
        <taxon>Pucciniomycotina</taxon>
        <taxon>Pucciniomycetes</taxon>
        <taxon>Pucciniales</taxon>
        <taxon>Melampsoraceae</taxon>
        <taxon>Melampsora</taxon>
    </lineage>
</organism>
<accession>F4R9S2</accession>
<dbReference type="GeneID" id="18936256"/>
<evidence type="ECO:0000313" key="2">
    <source>
        <dbReference type="Proteomes" id="UP000001072"/>
    </source>
</evidence>
<dbReference type="InParanoid" id="F4R9S2"/>
<dbReference type="HOGENOM" id="CLU_1354885_0_0_1"/>
<evidence type="ECO:0000313" key="1">
    <source>
        <dbReference type="EMBL" id="EGG11030.1"/>
    </source>
</evidence>
<proteinExistence type="predicted"/>
<dbReference type="Proteomes" id="UP000001072">
    <property type="component" value="Unassembled WGS sequence"/>
</dbReference>
<dbReference type="VEuPathDB" id="FungiDB:MELLADRAFT_92464"/>